<name>A0ABP1S822_9HEXA</name>
<reference evidence="1 2" key="1">
    <citation type="submission" date="2024-08" db="EMBL/GenBank/DDBJ databases">
        <authorList>
            <person name="Cucini C."/>
            <person name="Frati F."/>
        </authorList>
    </citation>
    <scope>NUCLEOTIDE SEQUENCE [LARGE SCALE GENOMIC DNA]</scope>
</reference>
<comment type="caution">
    <text evidence="1">The sequence shown here is derived from an EMBL/GenBank/DDBJ whole genome shotgun (WGS) entry which is preliminary data.</text>
</comment>
<dbReference type="PROSITE" id="PS51257">
    <property type="entry name" value="PROKAR_LIPOPROTEIN"/>
    <property type="match status" value="1"/>
</dbReference>
<dbReference type="EMBL" id="CAXLJM020000163">
    <property type="protein sequence ID" value="CAL8145117.1"/>
    <property type="molecule type" value="Genomic_DNA"/>
</dbReference>
<sequence>MNKIRGTLNSVNANTTGACDVDHDDEKPVECQFRSEENSVTVCWCMQSPPDRSSLYDRKKHNIPLHSGINPQQRYWQCNYTVVWSKKKKYVSGLYLHATHNQQGVSPRPKSHIVLRNKYLRQILCPRSRRKLRELQVSVLCYTQQDAFMQTLGYQRAGDLCMTYKEDGTWVLYVNTNEVQIARVVGKRWKLVCPSGDELLQVRDGT</sequence>
<dbReference type="Proteomes" id="UP001642540">
    <property type="component" value="Unassembled WGS sequence"/>
</dbReference>
<evidence type="ECO:0000313" key="2">
    <source>
        <dbReference type="Proteomes" id="UP001642540"/>
    </source>
</evidence>
<keyword evidence="2" id="KW-1185">Reference proteome</keyword>
<organism evidence="1 2">
    <name type="scientific">Orchesella dallaii</name>
    <dbReference type="NCBI Taxonomy" id="48710"/>
    <lineage>
        <taxon>Eukaryota</taxon>
        <taxon>Metazoa</taxon>
        <taxon>Ecdysozoa</taxon>
        <taxon>Arthropoda</taxon>
        <taxon>Hexapoda</taxon>
        <taxon>Collembola</taxon>
        <taxon>Entomobryomorpha</taxon>
        <taxon>Entomobryoidea</taxon>
        <taxon>Orchesellidae</taxon>
        <taxon>Orchesellinae</taxon>
        <taxon>Orchesella</taxon>
    </lineage>
</organism>
<evidence type="ECO:0000313" key="1">
    <source>
        <dbReference type="EMBL" id="CAL8145117.1"/>
    </source>
</evidence>
<proteinExistence type="predicted"/>
<gene>
    <name evidence="1" type="ORF">ODALV1_LOCUS30399</name>
</gene>
<protein>
    <submittedName>
        <fullName evidence="1">Uncharacterized protein</fullName>
    </submittedName>
</protein>
<accession>A0ABP1S822</accession>